<dbReference type="CTD" id="112817"/>
<feature type="active site" description="Schiff-base intermediate with substrate" evidence="13">
    <location>
        <position position="165"/>
    </location>
</feature>
<protein>
    <recommendedName>
        <fullName evidence="5">4-hydroxy-2-oxoglutarate aldolase, mitochondrial</fullName>
        <ecNumber evidence="4">4.1.3.16</ecNumber>
    </recommendedName>
    <alternativeName>
        <fullName evidence="9">Dihydrodipicolinate synthase-like</fullName>
    </alternativeName>
    <alternativeName>
        <fullName evidence="8">Probable 2-keto-4-hydroxyglutarate aldolase</fullName>
    </alternativeName>
</protein>
<evidence type="ECO:0000256" key="6">
    <source>
        <dbReference type="ARBA" id="ARBA00023239"/>
    </source>
</evidence>
<dbReference type="PANTHER" id="PTHR12128:SF66">
    <property type="entry name" value="4-HYDROXY-2-OXOGLUTARATE ALDOLASE, MITOCHONDRIAL"/>
    <property type="match status" value="1"/>
</dbReference>
<dbReference type="SUPFAM" id="SSF51569">
    <property type="entry name" value="Aldolase"/>
    <property type="match status" value="1"/>
</dbReference>
<comment type="similarity">
    <text evidence="2 12">Belongs to the DapA family.</text>
</comment>
<dbReference type="PANTHER" id="PTHR12128">
    <property type="entry name" value="DIHYDRODIPICOLINATE SYNTHASE"/>
    <property type="match status" value="1"/>
</dbReference>
<dbReference type="GO" id="GO:0008840">
    <property type="term" value="F:4-hydroxy-tetrahydrodipicolinate synthase activity"/>
    <property type="evidence" value="ECO:0007669"/>
    <property type="project" value="TreeGrafter"/>
</dbReference>
<feature type="binding site" evidence="14">
    <location>
        <position position="208"/>
    </location>
    <ligand>
        <name>pyruvate</name>
        <dbReference type="ChEBI" id="CHEBI:15361"/>
    </ligand>
</feature>
<comment type="catalytic activity">
    <reaction evidence="11">
        <text>(4S)-4-hydroxy-2-oxoglutarate = glyoxylate + pyruvate</text>
        <dbReference type="Rhea" id="RHEA:35639"/>
        <dbReference type="ChEBI" id="CHEBI:15361"/>
        <dbReference type="ChEBI" id="CHEBI:36655"/>
        <dbReference type="ChEBI" id="CHEBI:71685"/>
        <dbReference type="EC" id="4.1.3.16"/>
    </reaction>
</comment>
<evidence type="ECO:0000256" key="2">
    <source>
        <dbReference type="ARBA" id="ARBA00007592"/>
    </source>
</evidence>
<evidence type="ECO:0000256" key="9">
    <source>
        <dbReference type="ARBA" id="ARBA00032879"/>
    </source>
</evidence>
<dbReference type="KEGG" id="aplc:110981286"/>
<evidence type="ECO:0000256" key="8">
    <source>
        <dbReference type="ARBA" id="ARBA00030874"/>
    </source>
</evidence>
<dbReference type="PIRSF" id="PIRSF001365">
    <property type="entry name" value="DHDPS"/>
    <property type="match status" value="1"/>
</dbReference>
<dbReference type="InterPro" id="IPR002220">
    <property type="entry name" value="DapA-like"/>
</dbReference>
<evidence type="ECO:0000256" key="7">
    <source>
        <dbReference type="ARBA" id="ARBA00023270"/>
    </source>
</evidence>
<organism evidence="15 16">
    <name type="scientific">Acanthaster planci</name>
    <name type="common">Crown-of-thorns starfish</name>
    <dbReference type="NCBI Taxonomy" id="133434"/>
    <lineage>
        <taxon>Eukaryota</taxon>
        <taxon>Metazoa</taxon>
        <taxon>Echinodermata</taxon>
        <taxon>Eleutherozoa</taxon>
        <taxon>Asterozoa</taxon>
        <taxon>Asteroidea</taxon>
        <taxon>Valvatacea</taxon>
        <taxon>Valvatida</taxon>
        <taxon>Acanthasteridae</taxon>
        <taxon>Acanthaster</taxon>
    </lineage>
</organism>
<evidence type="ECO:0000256" key="13">
    <source>
        <dbReference type="PIRSR" id="PIRSR001365-1"/>
    </source>
</evidence>
<sequence length="296" mass="32201">MAVVVRKLLKSRVSEVLGHLASSPNKTGCPRPSQIARAMATKSKVDLTGVFPPIPTPFDEKENVNYDEMSKNLQRWNSMPLRATTDTIEMSKMMGEAGADALLVITPFYFKNMMTSEALINHFTKVADNSPVPVVLYSVPANTGLDLPVEVAVELSKHPNIIGMKESGGDVTKIGLIVHRTKNSNFQMLAGSAGFFLQSLSVGAVGGVCALANVLGREVCQVQQLFNEGKMEEAMELQHRLIEPNSGVTKGFGVPGLKTAMEWFGLYGGPVRAPLLPLTEAQKVRLRELFTRNGFL</sequence>
<dbReference type="Pfam" id="PF00701">
    <property type="entry name" value="DHDPS"/>
    <property type="match status" value="1"/>
</dbReference>
<dbReference type="InterPro" id="IPR013785">
    <property type="entry name" value="Aldolase_TIM"/>
</dbReference>
<dbReference type="GeneID" id="110981286"/>
<dbReference type="Proteomes" id="UP000694845">
    <property type="component" value="Unplaced"/>
</dbReference>
<reference evidence="16" key="1">
    <citation type="submission" date="2025-08" db="UniProtKB">
        <authorList>
            <consortium name="RefSeq"/>
        </authorList>
    </citation>
    <scope>IDENTIFICATION</scope>
</reference>
<evidence type="ECO:0000313" key="16">
    <source>
        <dbReference type="RefSeq" id="XP_022094444.1"/>
    </source>
</evidence>
<dbReference type="OMA" id="GMDACVP"/>
<evidence type="ECO:0000256" key="14">
    <source>
        <dbReference type="PIRSR" id="PIRSR001365-2"/>
    </source>
</evidence>
<accession>A0A8B7YMF5</accession>
<evidence type="ECO:0000256" key="11">
    <source>
        <dbReference type="ARBA" id="ARBA00033613"/>
    </source>
</evidence>
<dbReference type="GO" id="GO:0005739">
    <property type="term" value="C:mitochondrion"/>
    <property type="evidence" value="ECO:0007669"/>
    <property type="project" value="TreeGrafter"/>
</dbReference>
<evidence type="ECO:0000256" key="3">
    <source>
        <dbReference type="ARBA" id="ARBA00011881"/>
    </source>
</evidence>
<name>A0A8B7YMF5_ACAPL</name>
<dbReference type="Gene3D" id="3.20.20.70">
    <property type="entry name" value="Aldolase class I"/>
    <property type="match status" value="2"/>
</dbReference>
<keyword evidence="6 12" id="KW-0456">Lyase</keyword>
<dbReference type="EC" id="4.1.3.16" evidence="4"/>
<comment type="function">
    <text evidence="1">Catalyzes the final step in the metabolic pathway of hydroxyproline.</text>
</comment>
<evidence type="ECO:0000256" key="5">
    <source>
        <dbReference type="ARBA" id="ARBA00018425"/>
    </source>
</evidence>
<comment type="catalytic activity">
    <reaction evidence="10">
        <text>(4R)-4-hydroxy-2-oxoglutarate = glyoxylate + pyruvate</text>
        <dbReference type="Rhea" id="RHEA:30687"/>
        <dbReference type="ChEBI" id="CHEBI:15361"/>
        <dbReference type="ChEBI" id="CHEBI:36655"/>
        <dbReference type="ChEBI" id="CHEBI:62213"/>
        <dbReference type="EC" id="4.1.3.16"/>
    </reaction>
</comment>
<evidence type="ECO:0000256" key="10">
    <source>
        <dbReference type="ARBA" id="ARBA00033610"/>
    </source>
</evidence>
<dbReference type="SMART" id="SM01130">
    <property type="entry name" value="DHDPS"/>
    <property type="match status" value="1"/>
</dbReference>
<dbReference type="OrthoDB" id="191315at2759"/>
<dbReference type="GO" id="GO:0008700">
    <property type="term" value="F:(R,S)-4-hydroxy-2-oxoglutarate aldolase activity"/>
    <property type="evidence" value="ECO:0007669"/>
    <property type="project" value="UniProtKB-EC"/>
</dbReference>
<dbReference type="AlphaFoldDB" id="A0A8B7YMF5"/>
<dbReference type="GO" id="GO:0009436">
    <property type="term" value="P:glyoxylate catabolic process"/>
    <property type="evidence" value="ECO:0007669"/>
    <property type="project" value="TreeGrafter"/>
</dbReference>
<dbReference type="CDD" id="cd00408">
    <property type="entry name" value="DHDPS-like"/>
    <property type="match status" value="1"/>
</dbReference>
<evidence type="ECO:0000256" key="12">
    <source>
        <dbReference type="PIRNR" id="PIRNR001365"/>
    </source>
</evidence>
<evidence type="ECO:0000256" key="1">
    <source>
        <dbReference type="ARBA" id="ARBA00002577"/>
    </source>
</evidence>
<dbReference type="PROSITE" id="PS00666">
    <property type="entry name" value="DHDPS_2"/>
    <property type="match status" value="1"/>
</dbReference>
<gene>
    <name evidence="16" type="primary">LOC110981286</name>
</gene>
<feature type="active site" description="Proton donor/acceptor" evidence="13">
    <location>
        <position position="137"/>
    </location>
</feature>
<keyword evidence="7" id="KW-0704">Schiff base</keyword>
<proteinExistence type="inferred from homology"/>
<dbReference type="RefSeq" id="XP_022094444.1">
    <property type="nucleotide sequence ID" value="XM_022238752.1"/>
</dbReference>
<keyword evidence="15" id="KW-1185">Reference proteome</keyword>
<evidence type="ECO:0000256" key="4">
    <source>
        <dbReference type="ARBA" id="ARBA00012215"/>
    </source>
</evidence>
<comment type="subunit">
    <text evidence="3">Homotetramer.</text>
</comment>
<dbReference type="InterPro" id="IPR020625">
    <property type="entry name" value="Schiff_base-form_aldolases_AS"/>
</dbReference>
<evidence type="ECO:0000313" key="15">
    <source>
        <dbReference type="Proteomes" id="UP000694845"/>
    </source>
</evidence>